<dbReference type="Gene3D" id="4.10.60.10">
    <property type="entry name" value="Zinc finger, CCHC-type"/>
    <property type="match status" value="6"/>
</dbReference>
<evidence type="ECO:0000256" key="1">
    <source>
        <dbReference type="ARBA" id="ARBA00022723"/>
    </source>
</evidence>
<evidence type="ECO:0000256" key="6">
    <source>
        <dbReference type="SAM" id="MobiDB-lite"/>
    </source>
</evidence>
<reference evidence="8" key="1">
    <citation type="submission" date="2022-11" db="EMBL/GenBank/DDBJ databases">
        <title>Genome Resource of Sclerotinia nivalis Strain SnTB1, a Plant Pathogen Isolated from American Ginseng.</title>
        <authorList>
            <person name="Fan S."/>
        </authorList>
    </citation>
    <scope>NUCLEOTIDE SEQUENCE</scope>
    <source>
        <strain evidence="8">SnTB1</strain>
    </source>
</reference>
<organism evidence="8 9">
    <name type="scientific">Sclerotinia nivalis</name>
    <dbReference type="NCBI Taxonomy" id="352851"/>
    <lineage>
        <taxon>Eukaryota</taxon>
        <taxon>Fungi</taxon>
        <taxon>Dikarya</taxon>
        <taxon>Ascomycota</taxon>
        <taxon>Pezizomycotina</taxon>
        <taxon>Leotiomycetes</taxon>
        <taxon>Helotiales</taxon>
        <taxon>Sclerotiniaceae</taxon>
        <taxon>Sclerotinia</taxon>
    </lineage>
</organism>
<dbReference type="SMART" id="SM00343">
    <property type="entry name" value="ZnF_C2HC"/>
    <property type="match status" value="9"/>
</dbReference>
<feature type="compositionally biased region" description="Low complexity" evidence="6">
    <location>
        <begin position="520"/>
        <end position="539"/>
    </location>
</feature>
<comment type="caution">
    <text evidence="8">The sequence shown here is derived from an EMBL/GenBank/DDBJ whole genome shotgun (WGS) entry which is preliminary data.</text>
</comment>
<keyword evidence="9" id="KW-1185">Reference proteome</keyword>
<feature type="domain" description="CCHC-type" evidence="7">
    <location>
        <begin position="349"/>
        <end position="364"/>
    </location>
</feature>
<feature type="domain" description="CCHC-type" evidence="7">
    <location>
        <begin position="423"/>
        <end position="437"/>
    </location>
</feature>
<sequence>MANIFLLQIQNKNLQSLNLKTCLGELQLVVTDGEVAKLLLPVAAVVVNGTLLRLALLSNMEAMPSMTAPKLRTVMVTVVEMKLEVVVVASVVDASTVVKKGTVQILSVFRYSANPLFISHSKAECPEPPKARPCFNCGEEGHTKAECTNPAVPREFSGTCRICEQQGHRASDCPSAPPKLCNNCKEEGISIFTNTQHFISTEADFIIGHSILECKNPRKIERNDVEDVAAEVAWENLIKQSQEGDFDDMKDEAMKYIKASPDATYVQLEKAFRSQNIPIYLIAMEKELTQTFTNMDLQGNLDRKYSVSWRKSSKHSRPKEKENWPATPEENMERLADAGEPVDRGVPLCSRCSELGHISKHCTQEAGESERVQVQCFNCSEIGHRVRDCPIPREDKFACRNCKKSGHGSKDCPEPRSAEGVECKKCNEIGHFSRDCPTGGGGGGGGDGGVCRNCNQPGHISKECTNERVIICRNCDAEGHTSKECPKPRDYSRIQCQNCKQMGHTKVRCKEPIVEDEAAGDYGNGDAANDEYAAPAAGDNDNWGGGGGGGQEVTSGGGW</sequence>
<dbReference type="EMBL" id="JAPEIS010000010">
    <property type="protein sequence ID" value="KAJ8062208.1"/>
    <property type="molecule type" value="Genomic_DNA"/>
</dbReference>
<feature type="domain" description="CCHC-type" evidence="7">
    <location>
        <begin position="376"/>
        <end position="390"/>
    </location>
</feature>
<dbReference type="GO" id="GO:0008270">
    <property type="term" value="F:zinc ion binding"/>
    <property type="evidence" value="ECO:0007669"/>
    <property type="project" value="UniProtKB-KW"/>
</dbReference>
<protein>
    <recommendedName>
        <fullName evidence="7">CCHC-type domain-containing protein</fullName>
    </recommendedName>
</protein>
<gene>
    <name evidence="8" type="ORF">OCU04_008761</name>
</gene>
<evidence type="ECO:0000313" key="9">
    <source>
        <dbReference type="Proteomes" id="UP001152300"/>
    </source>
</evidence>
<proteinExistence type="predicted"/>
<dbReference type="GO" id="GO:0003676">
    <property type="term" value="F:nucleic acid binding"/>
    <property type="evidence" value="ECO:0007669"/>
    <property type="project" value="InterPro"/>
</dbReference>
<dbReference type="PANTHER" id="PTHR47103:SF8">
    <property type="entry name" value="DNA-BINDING PROTEIN"/>
    <property type="match status" value="1"/>
</dbReference>
<accession>A0A9X0DIP1</accession>
<dbReference type="SUPFAM" id="SSF57756">
    <property type="entry name" value="Retrovirus zinc finger-like domains"/>
    <property type="match status" value="5"/>
</dbReference>
<feature type="domain" description="CCHC-type" evidence="7">
    <location>
        <begin position="399"/>
        <end position="414"/>
    </location>
</feature>
<dbReference type="OrthoDB" id="8026949at2759"/>
<dbReference type="PROSITE" id="PS50158">
    <property type="entry name" value="ZF_CCHC"/>
    <property type="match status" value="8"/>
</dbReference>
<feature type="region of interest" description="Disordered" evidence="6">
    <location>
        <begin position="308"/>
        <end position="329"/>
    </location>
</feature>
<feature type="domain" description="CCHC-type" evidence="7">
    <location>
        <begin position="451"/>
        <end position="466"/>
    </location>
</feature>
<evidence type="ECO:0000256" key="2">
    <source>
        <dbReference type="ARBA" id="ARBA00022737"/>
    </source>
</evidence>
<evidence type="ECO:0000256" key="3">
    <source>
        <dbReference type="ARBA" id="ARBA00022771"/>
    </source>
</evidence>
<evidence type="ECO:0000256" key="4">
    <source>
        <dbReference type="ARBA" id="ARBA00022833"/>
    </source>
</evidence>
<keyword evidence="2" id="KW-0677">Repeat</keyword>
<feature type="region of interest" description="Disordered" evidence="6">
    <location>
        <begin position="520"/>
        <end position="559"/>
    </location>
</feature>
<evidence type="ECO:0000259" key="7">
    <source>
        <dbReference type="PROSITE" id="PS50158"/>
    </source>
</evidence>
<keyword evidence="1" id="KW-0479">Metal-binding</keyword>
<dbReference type="InterPro" id="IPR001878">
    <property type="entry name" value="Znf_CCHC"/>
</dbReference>
<dbReference type="Pfam" id="PF00098">
    <property type="entry name" value="zf-CCHC"/>
    <property type="match status" value="7"/>
</dbReference>
<dbReference type="InterPro" id="IPR036875">
    <property type="entry name" value="Znf_CCHC_sf"/>
</dbReference>
<keyword evidence="3 5" id="KW-0863">Zinc-finger</keyword>
<feature type="compositionally biased region" description="Gly residues" evidence="6">
    <location>
        <begin position="543"/>
        <end position="559"/>
    </location>
</feature>
<feature type="domain" description="CCHC-type" evidence="7">
    <location>
        <begin position="472"/>
        <end position="487"/>
    </location>
</feature>
<dbReference type="AlphaFoldDB" id="A0A9X0DIP1"/>
<dbReference type="Proteomes" id="UP001152300">
    <property type="component" value="Unassembled WGS sequence"/>
</dbReference>
<feature type="domain" description="CCHC-type" evidence="7">
    <location>
        <begin position="134"/>
        <end position="149"/>
    </location>
</feature>
<feature type="domain" description="CCHC-type" evidence="7">
    <location>
        <begin position="160"/>
        <end position="175"/>
    </location>
</feature>
<evidence type="ECO:0000313" key="8">
    <source>
        <dbReference type="EMBL" id="KAJ8062208.1"/>
    </source>
</evidence>
<name>A0A9X0DIP1_9HELO</name>
<dbReference type="PANTHER" id="PTHR47103">
    <property type="entry name" value="DNA-BINDING PROTEIN"/>
    <property type="match status" value="1"/>
</dbReference>
<keyword evidence="4" id="KW-0862">Zinc</keyword>
<evidence type="ECO:0000256" key="5">
    <source>
        <dbReference type="PROSITE-ProRule" id="PRU00047"/>
    </source>
</evidence>